<accession>A0AB36RH84</accession>
<name>A0AB36RH84_9HYPH</name>
<comment type="caution">
    <text evidence="2">The sequence shown here is derived from an EMBL/GenBank/DDBJ whole genome shotgun (WGS) entry which is preliminary data.</text>
</comment>
<reference evidence="3" key="1">
    <citation type="submission" date="2017-08" db="EMBL/GenBank/DDBJ databases">
        <title>Mesorhizobium wenxinae sp. nov., a novel rhizobial species isolated from root nodules of chickpea (Cicer arietinum L.).</title>
        <authorList>
            <person name="Zhang J."/>
        </authorList>
    </citation>
    <scope>NUCLEOTIDE SEQUENCE [LARGE SCALE GENOMIC DNA]</scope>
    <source>
        <strain evidence="3">USDA 3392</strain>
    </source>
</reference>
<dbReference type="GO" id="GO:0016747">
    <property type="term" value="F:acyltransferase activity, transferring groups other than amino-acyl groups"/>
    <property type="evidence" value="ECO:0007669"/>
    <property type="project" value="InterPro"/>
</dbReference>
<dbReference type="Proteomes" id="UP000216215">
    <property type="component" value="Unassembled WGS sequence"/>
</dbReference>
<evidence type="ECO:0000313" key="2">
    <source>
        <dbReference type="EMBL" id="PAQ04282.1"/>
    </source>
</evidence>
<dbReference type="EMBL" id="NPKI01000001">
    <property type="protein sequence ID" value="PAQ04282.1"/>
    <property type="molecule type" value="Genomic_DNA"/>
</dbReference>
<dbReference type="PANTHER" id="PTHR13170:SF16">
    <property type="entry name" value="PROTEIN O-GLCNACASE"/>
    <property type="match status" value="1"/>
</dbReference>
<feature type="domain" description="N-acetyltransferase" evidence="1">
    <location>
        <begin position="70"/>
        <end position="204"/>
    </location>
</feature>
<dbReference type="Gene3D" id="3.40.630.30">
    <property type="match status" value="1"/>
</dbReference>
<protein>
    <submittedName>
        <fullName evidence="2">GNAT family N-acetyltransferase</fullName>
    </submittedName>
</protein>
<dbReference type="RefSeq" id="WP_095482555.1">
    <property type="nucleotide sequence ID" value="NZ_NPKI01000001.1"/>
</dbReference>
<dbReference type="Pfam" id="PF00583">
    <property type="entry name" value="Acetyltransf_1"/>
    <property type="match status" value="1"/>
</dbReference>
<dbReference type="SUPFAM" id="SSF55729">
    <property type="entry name" value="Acyl-CoA N-acyltransferases (Nat)"/>
    <property type="match status" value="1"/>
</dbReference>
<dbReference type="AlphaFoldDB" id="A0AB36RH84"/>
<dbReference type="PANTHER" id="PTHR13170">
    <property type="entry name" value="O-GLCNACASE"/>
    <property type="match status" value="1"/>
</dbReference>
<dbReference type="InterPro" id="IPR051822">
    <property type="entry name" value="Glycosyl_Hydrolase_84"/>
</dbReference>
<keyword evidence="3" id="KW-1185">Reference proteome</keyword>
<dbReference type="InterPro" id="IPR016181">
    <property type="entry name" value="Acyl_CoA_acyltransferase"/>
</dbReference>
<dbReference type="PROSITE" id="PS51186">
    <property type="entry name" value="GNAT"/>
    <property type="match status" value="1"/>
</dbReference>
<sequence length="204" mass="22859">MVSIRPVRWEDVDALYAISLATGFEGGDASHLYEDPKLMGHIYAAPYAVLEPQLAVVVEDSRGVAGFAVGTIDTLEWEDRLEREWWPQLRLRYADPPEALRDLWTPDERRASMIHHPARTPAAVVSKYPAHLHMNLLPRVQGSGLGSKLFDKWRSFAVEHGIKGIHVGANRANKGAIGFWRKIGFAELSIKDAAKGRTVWMAHD</sequence>
<dbReference type="InterPro" id="IPR000182">
    <property type="entry name" value="GNAT_dom"/>
</dbReference>
<proteinExistence type="predicted"/>
<organism evidence="2 3">
    <name type="scientific">Mesorhizobium mediterraneum</name>
    <dbReference type="NCBI Taxonomy" id="43617"/>
    <lineage>
        <taxon>Bacteria</taxon>
        <taxon>Pseudomonadati</taxon>
        <taxon>Pseudomonadota</taxon>
        <taxon>Alphaproteobacteria</taxon>
        <taxon>Hyphomicrobiales</taxon>
        <taxon>Phyllobacteriaceae</taxon>
        <taxon>Mesorhizobium</taxon>
    </lineage>
</organism>
<evidence type="ECO:0000313" key="3">
    <source>
        <dbReference type="Proteomes" id="UP000216215"/>
    </source>
</evidence>
<gene>
    <name evidence="2" type="ORF">CIT25_00085</name>
</gene>
<evidence type="ECO:0000259" key="1">
    <source>
        <dbReference type="PROSITE" id="PS51186"/>
    </source>
</evidence>